<accession>A0A3A3GFB9</accession>
<evidence type="ECO:0000256" key="5">
    <source>
        <dbReference type="ARBA" id="ARBA00022989"/>
    </source>
</evidence>
<dbReference type="InterPro" id="IPR000620">
    <property type="entry name" value="EamA_dom"/>
</dbReference>
<keyword evidence="4 7" id="KW-0812">Transmembrane</keyword>
<keyword evidence="6 7" id="KW-0472">Membrane</keyword>
<evidence type="ECO:0000256" key="7">
    <source>
        <dbReference type="SAM" id="Phobius"/>
    </source>
</evidence>
<sequence length="311" mass="33568">MIILNYLLVCLIFGTTFLAIKIGVDVSAPPFLSAGLRFLIAGGLLFGWMVWRKKASLSLLLHKDMLLTGIGLTFGTFAALYWGEQFVPSGVAAVLSATGPMMILVLQMIMLRQKPAGRSLLGCLIGLFGVFLIIAPTITLTASIGLLIGSIVIITGEAFYSWGALYSKRVTQRFPEVSPIALNAAQMIYGGLLLLLLSACTEPWHVQSLLSAQALGSLLYLIIIGSMIGHSLFYWLVAKTGPVFASTWLYVSPLVAIVIGVLLYGESVTWLTGIGAVTVIAGTVLVNWDSLHQLFRKPQREEAALQEAHSR</sequence>
<feature type="transmembrane region" description="Helical" evidence="7">
    <location>
        <begin position="144"/>
        <end position="165"/>
    </location>
</feature>
<dbReference type="GO" id="GO:0005886">
    <property type="term" value="C:plasma membrane"/>
    <property type="evidence" value="ECO:0007669"/>
    <property type="project" value="UniProtKB-SubCell"/>
</dbReference>
<evidence type="ECO:0000256" key="1">
    <source>
        <dbReference type="ARBA" id="ARBA00004651"/>
    </source>
</evidence>
<feature type="domain" description="EamA" evidence="8">
    <location>
        <begin position="3"/>
        <end position="134"/>
    </location>
</feature>
<dbReference type="Pfam" id="PF00892">
    <property type="entry name" value="EamA"/>
    <property type="match status" value="2"/>
</dbReference>
<feature type="transmembrane region" description="Helical" evidence="7">
    <location>
        <begin position="177"/>
        <end position="197"/>
    </location>
</feature>
<comment type="caution">
    <text evidence="9">The sequence shown here is derived from an EMBL/GenBank/DDBJ whole genome shotgun (WGS) entry which is preliminary data.</text>
</comment>
<feature type="domain" description="EamA" evidence="8">
    <location>
        <begin position="148"/>
        <end position="287"/>
    </location>
</feature>
<dbReference type="PANTHER" id="PTHR32322:SF18">
    <property type="entry name" value="S-ADENOSYLMETHIONINE_S-ADENOSYLHOMOCYSTEINE TRANSPORTER"/>
    <property type="match status" value="1"/>
</dbReference>
<comment type="subcellular location">
    <subcellularLocation>
        <location evidence="1">Cell membrane</location>
        <topology evidence="1">Multi-pass membrane protein</topology>
    </subcellularLocation>
</comment>
<dbReference type="RefSeq" id="WP_119794811.1">
    <property type="nucleotide sequence ID" value="NZ_QYZD01000016.1"/>
</dbReference>
<dbReference type="PANTHER" id="PTHR32322">
    <property type="entry name" value="INNER MEMBRANE TRANSPORTER"/>
    <property type="match status" value="1"/>
</dbReference>
<feature type="transmembrane region" description="Helical" evidence="7">
    <location>
        <begin position="7"/>
        <end position="24"/>
    </location>
</feature>
<reference evidence="9 10" key="1">
    <citation type="submission" date="2018-09" db="EMBL/GenBank/DDBJ databases">
        <title>Paenibacillus SK2017-BO5.</title>
        <authorList>
            <person name="Piskunova J.V."/>
            <person name="Dubiley S.A."/>
            <person name="Severinov K.V."/>
        </authorList>
    </citation>
    <scope>NUCLEOTIDE SEQUENCE [LARGE SCALE GENOMIC DNA]</scope>
    <source>
        <strain evidence="9 10">BO5</strain>
    </source>
</reference>
<dbReference type="InterPro" id="IPR050638">
    <property type="entry name" value="AA-Vitamin_Transporters"/>
</dbReference>
<name>A0A3A3GFB9_PANTH</name>
<dbReference type="AlphaFoldDB" id="A0A3A3GFB9"/>
<feature type="transmembrane region" description="Helical" evidence="7">
    <location>
        <begin position="217"/>
        <end position="236"/>
    </location>
</feature>
<evidence type="ECO:0000313" key="9">
    <source>
        <dbReference type="EMBL" id="RJG22447.1"/>
    </source>
</evidence>
<feature type="transmembrane region" description="Helical" evidence="7">
    <location>
        <begin position="63"/>
        <end position="83"/>
    </location>
</feature>
<protein>
    <submittedName>
        <fullName evidence="9">EamA family transporter</fullName>
    </submittedName>
</protein>
<keyword evidence="3" id="KW-1003">Cell membrane</keyword>
<evidence type="ECO:0000256" key="4">
    <source>
        <dbReference type="ARBA" id="ARBA00022692"/>
    </source>
</evidence>
<evidence type="ECO:0000313" key="10">
    <source>
        <dbReference type="Proteomes" id="UP000266177"/>
    </source>
</evidence>
<dbReference type="Gene3D" id="1.10.3730.20">
    <property type="match status" value="1"/>
</dbReference>
<feature type="transmembrane region" description="Helical" evidence="7">
    <location>
        <begin position="270"/>
        <end position="288"/>
    </location>
</feature>
<feature type="transmembrane region" description="Helical" evidence="7">
    <location>
        <begin position="89"/>
        <end position="108"/>
    </location>
</feature>
<dbReference type="InterPro" id="IPR037185">
    <property type="entry name" value="EmrE-like"/>
</dbReference>
<evidence type="ECO:0000256" key="6">
    <source>
        <dbReference type="ARBA" id="ARBA00023136"/>
    </source>
</evidence>
<feature type="transmembrane region" description="Helical" evidence="7">
    <location>
        <begin position="30"/>
        <end position="51"/>
    </location>
</feature>
<dbReference type="OrthoDB" id="9812547at2"/>
<dbReference type="Proteomes" id="UP000266177">
    <property type="component" value="Unassembled WGS sequence"/>
</dbReference>
<evidence type="ECO:0000256" key="2">
    <source>
        <dbReference type="ARBA" id="ARBA00007362"/>
    </source>
</evidence>
<organism evidence="9 10">
    <name type="scientific">Paenibacillus thiaminolyticus</name>
    <name type="common">Bacillus thiaminolyticus</name>
    <dbReference type="NCBI Taxonomy" id="49283"/>
    <lineage>
        <taxon>Bacteria</taxon>
        <taxon>Bacillati</taxon>
        <taxon>Bacillota</taxon>
        <taxon>Bacilli</taxon>
        <taxon>Bacillales</taxon>
        <taxon>Paenibacillaceae</taxon>
        <taxon>Paenibacillus</taxon>
    </lineage>
</organism>
<feature type="transmembrane region" description="Helical" evidence="7">
    <location>
        <begin position="120"/>
        <end position="138"/>
    </location>
</feature>
<proteinExistence type="inferred from homology"/>
<keyword evidence="5 7" id="KW-1133">Transmembrane helix</keyword>
<gene>
    <name evidence="9" type="ORF">DQX05_17440</name>
</gene>
<comment type="similarity">
    <text evidence="2">Belongs to the EamA transporter family.</text>
</comment>
<dbReference type="SUPFAM" id="SSF103481">
    <property type="entry name" value="Multidrug resistance efflux transporter EmrE"/>
    <property type="match status" value="2"/>
</dbReference>
<evidence type="ECO:0000259" key="8">
    <source>
        <dbReference type="Pfam" id="PF00892"/>
    </source>
</evidence>
<feature type="transmembrane region" description="Helical" evidence="7">
    <location>
        <begin position="243"/>
        <end position="264"/>
    </location>
</feature>
<dbReference type="EMBL" id="QYZD01000016">
    <property type="protein sequence ID" value="RJG22447.1"/>
    <property type="molecule type" value="Genomic_DNA"/>
</dbReference>
<evidence type="ECO:0000256" key="3">
    <source>
        <dbReference type="ARBA" id="ARBA00022475"/>
    </source>
</evidence>